<evidence type="ECO:0000313" key="2">
    <source>
        <dbReference type="EMBL" id="BBM41345.1"/>
    </source>
</evidence>
<protein>
    <recommendedName>
        <fullName evidence="1">DUF2262 domain-containing protein</fullName>
    </recommendedName>
</protein>
<gene>
    <name evidence="2" type="ORF">JCM16776_1572</name>
</gene>
<proteinExistence type="predicted"/>
<dbReference type="Pfam" id="PF10020">
    <property type="entry name" value="DUF2262"/>
    <property type="match status" value="1"/>
</dbReference>
<keyword evidence="3" id="KW-1185">Reference proteome</keyword>
<dbReference type="Proteomes" id="UP000322617">
    <property type="component" value="Chromosome"/>
</dbReference>
<evidence type="ECO:0000259" key="1">
    <source>
        <dbReference type="Pfam" id="PF10020"/>
    </source>
</evidence>
<dbReference type="STRING" id="1122172.GCA_000373045_01001"/>
<organism evidence="2 3">
    <name type="scientific">Leptotrichia shahii</name>
    <dbReference type="NCBI Taxonomy" id="157691"/>
    <lineage>
        <taxon>Bacteria</taxon>
        <taxon>Fusobacteriati</taxon>
        <taxon>Fusobacteriota</taxon>
        <taxon>Fusobacteriia</taxon>
        <taxon>Fusobacteriales</taxon>
        <taxon>Leptotrichiaceae</taxon>
        <taxon>Leptotrichia</taxon>
    </lineage>
</organism>
<evidence type="ECO:0000313" key="3">
    <source>
        <dbReference type="Proteomes" id="UP000322617"/>
    </source>
</evidence>
<dbReference type="KEGG" id="lsz:JCM16776_1572"/>
<dbReference type="AlphaFoldDB" id="A0A510JSB1"/>
<dbReference type="EMBL" id="AP019827">
    <property type="protein sequence ID" value="BBM41345.1"/>
    <property type="molecule type" value="Genomic_DNA"/>
</dbReference>
<accession>A0A510JSB1</accession>
<reference evidence="2 3" key="1">
    <citation type="submission" date="2019-07" db="EMBL/GenBank/DDBJ databases">
        <title>Complete Genome Sequence of Leptotrichia shahii Strain JCM 16776.</title>
        <authorList>
            <person name="Watanabe S."/>
            <person name="Cui L."/>
        </authorList>
    </citation>
    <scope>NUCLEOTIDE SEQUENCE [LARGE SCALE GENOMIC DNA]</scope>
    <source>
        <strain evidence="2 3">JCM16776</strain>
    </source>
</reference>
<name>A0A510JSB1_9FUSO</name>
<dbReference type="OrthoDB" id="1151029at2"/>
<sequence length="177" mass="20748">MNNVIKDEIFGEIKNFETEVEWLGRKIGVNFDYGIERDWSEEKKVEEVKGAIEQFKIMYLNQKEWDEKIRDRIVEDLRWLAEDWFSSVDEEDIDGMIEILEKNSNSKFTEKEKEELKKQKVSKEVFKNGIYLEGVHITSDGDFTVYYYDDEVFFAGHGIDLMGNVSGEFSGEADIIG</sequence>
<dbReference type="RefSeq" id="WP_018450621.1">
    <property type="nucleotide sequence ID" value="NZ_AP019827.1"/>
</dbReference>
<feature type="domain" description="DUF2262" evidence="1">
    <location>
        <begin position="13"/>
        <end position="170"/>
    </location>
</feature>
<dbReference type="InterPro" id="IPR019260">
    <property type="entry name" value="DUF2262"/>
</dbReference>